<name>A0ACC2MR46_PERAE</name>
<reference evidence="1 2" key="1">
    <citation type="journal article" date="2022" name="Hortic Res">
        <title>A haplotype resolved chromosomal level avocado genome allows analysis of novel avocado genes.</title>
        <authorList>
            <person name="Nath O."/>
            <person name="Fletcher S.J."/>
            <person name="Hayward A."/>
            <person name="Shaw L.M."/>
            <person name="Masouleh A.K."/>
            <person name="Furtado A."/>
            <person name="Henry R.J."/>
            <person name="Mitter N."/>
        </authorList>
    </citation>
    <scope>NUCLEOTIDE SEQUENCE [LARGE SCALE GENOMIC DNA]</scope>
    <source>
        <strain evidence="2">cv. Hass</strain>
    </source>
</reference>
<dbReference type="EMBL" id="CM056809">
    <property type="protein sequence ID" value="KAJ8648105.1"/>
    <property type="molecule type" value="Genomic_DNA"/>
</dbReference>
<comment type="caution">
    <text evidence="1">The sequence shown here is derived from an EMBL/GenBank/DDBJ whole genome shotgun (WGS) entry which is preliminary data.</text>
</comment>
<dbReference type="Proteomes" id="UP001234297">
    <property type="component" value="Chromosome 1"/>
</dbReference>
<keyword evidence="2" id="KW-1185">Reference proteome</keyword>
<evidence type="ECO:0000313" key="2">
    <source>
        <dbReference type="Proteomes" id="UP001234297"/>
    </source>
</evidence>
<evidence type="ECO:0000313" key="1">
    <source>
        <dbReference type="EMBL" id="KAJ8648105.1"/>
    </source>
</evidence>
<accession>A0ACC2MR46</accession>
<organism evidence="1 2">
    <name type="scientific">Persea americana</name>
    <name type="common">Avocado</name>
    <dbReference type="NCBI Taxonomy" id="3435"/>
    <lineage>
        <taxon>Eukaryota</taxon>
        <taxon>Viridiplantae</taxon>
        <taxon>Streptophyta</taxon>
        <taxon>Embryophyta</taxon>
        <taxon>Tracheophyta</taxon>
        <taxon>Spermatophyta</taxon>
        <taxon>Magnoliopsida</taxon>
        <taxon>Magnoliidae</taxon>
        <taxon>Laurales</taxon>
        <taxon>Lauraceae</taxon>
        <taxon>Persea</taxon>
    </lineage>
</organism>
<gene>
    <name evidence="1" type="ORF">MRB53_001128</name>
</gene>
<protein>
    <submittedName>
        <fullName evidence="1">Uncharacterized protein</fullName>
    </submittedName>
</protein>
<proteinExistence type="predicted"/>
<sequence>MKGKQLENIVNHVAENGGEASTCELNQLSKEFTLGDIVWIKIHGNSWWPAQVVEGNCKSGSNNISRNLDAEICVRLYGSYECMRVDPMKYRAEFEKVLKKNNWSSREILKKSLERDLSELKPSSGVDREVSGSEAFAESHTVEASKMEKQRQDKIQKHQGPSQKLQAEIAQGTKAKQANFAEKASERSKRQKVKMRPEADGLDSATGSLKNVQELSARRVKVMQGLGLIAPCGSPFQRNGFHKTAMP</sequence>